<organism evidence="2 3">
    <name type="scientific">Ustilago bromivora</name>
    <dbReference type="NCBI Taxonomy" id="307758"/>
    <lineage>
        <taxon>Eukaryota</taxon>
        <taxon>Fungi</taxon>
        <taxon>Dikarya</taxon>
        <taxon>Basidiomycota</taxon>
        <taxon>Ustilaginomycotina</taxon>
        <taxon>Ustilaginomycetes</taxon>
        <taxon>Ustilaginales</taxon>
        <taxon>Ustilaginaceae</taxon>
        <taxon>Ustilago</taxon>
    </lineage>
</organism>
<dbReference type="OrthoDB" id="2557747at2759"/>
<feature type="compositionally biased region" description="Polar residues" evidence="1">
    <location>
        <begin position="1"/>
        <end position="14"/>
    </location>
</feature>
<gene>
    <name evidence="2" type="ORF">UBRO_20141</name>
</gene>
<dbReference type="Proteomes" id="UP000179920">
    <property type="component" value="Chromosome I"/>
</dbReference>
<accession>A0A1K0H4U3</accession>
<feature type="region of interest" description="Disordered" evidence="1">
    <location>
        <begin position="1"/>
        <end position="22"/>
    </location>
</feature>
<evidence type="ECO:0000256" key="1">
    <source>
        <dbReference type="SAM" id="MobiDB-lite"/>
    </source>
</evidence>
<proteinExistence type="predicted"/>
<protein>
    <submittedName>
        <fullName evidence="2">Related to Mig1 protein</fullName>
    </submittedName>
</protein>
<evidence type="ECO:0000313" key="2">
    <source>
        <dbReference type="EMBL" id="SAM61760.1"/>
    </source>
</evidence>
<reference evidence="3" key="1">
    <citation type="submission" date="2016-04" db="EMBL/GenBank/DDBJ databases">
        <authorList>
            <person name="Guldener U."/>
            <person name="Guldener U."/>
        </authorList>
    </citation>
    <scope>NUCLEOTIDE SEQUENCE [LARGE SCALE GENOMIC DNA]</scope>
    <source>
        <strain evidence="3">UB2112</strain>
    </source>
</reference>
<name>A0A1K0H4U3_9BASI</name>
<evidence type="ECO:0000313" key="3">
    <source>
        <dbReference type="Proteomes" id="UP000179920"/>
    </source>
</evidence>
<dbReference type="AlphaFoldDB" id="A0A1K0H4U3"/>
<sequence>MAKSPYQTRSQSAANVPPPEATAAPSRCRWIIVWLHPRKVLAPEAIPPASLVSALIADPLASSVALALLEPLFLGMDDNTIVSSPPGSPPPVHVGTGLMGEDYSLASPPRDLYDVDVGCPPLDLTTPERQAVWEAELAHSPTPPPTADVVVDAVLASSRAVTLVFCLEVQPLMPPPRWVGCHTPPPPPPDHHLPTNGEISGWSERFVVADLVVRIVDGYFPHDWEVPSGSLPERCLQ</sequence>
<dbReference type="EMBL" id="LT558117">
    <property type="protein sequence ID" value="SAM61760.1"/>
    <property type="molecule type" value="Genomic_DNA"/>
</dbReference>